<comment type="similarity">
    <text evidence="1">Belongs to the DprA/Smf family.</text>
</comment>
<dbReference type="RefSeq" id="WP_262590669.1">
    <property type="nucleotide sequence ID" value="NZ_JAOQJQ010000001.1"/>
</dbReference>
<protein>
    <submittedName>
        <fullName evidence="3">DNA-processing protein DprA</fullName>
    </submittedName>
</protein>
<name>A0ABT2TIM1_9FIRM</name>
<organism evidence="3 4">
    <name type="scientific">Brotonthovivens ammoniilytica</name>
    <dbReference type="NCBI Taxonomy" id="2981725"/>
    <lineage>
        <taxon>Bacteria</taxon>
        <taxon>Bacillati</taxon>
        <taxon>Bacillota</taxon>
        <taxon>Clostridia</taxon>
        <taxon>Lachnospirales</taxon>
        <taxon>Lachnospiraceae</taxon>
        <taxon>Brotonthovivens</taxon>
    </lineage>
</organism>
<dbReference type="InterPro" id="IPR057666">
    <property type="entry name" value="DrpA_SLOG"/>
</dbReference>
<dbReference type="Proteomes" id="UP001652442">
    <property type="component" value="Unassembled WGS sequence"/>
</dbReference>
<reference evidence="3 4" key="1">
    <citation type="journal article" date="2021" name="ISME Commun">
        <title>Automated analysis of genomic sequences facilitates high-throughput and comprehensive description of bacteria.</title>
        <authorList>
            <person name="Hitch T.C.A."/>
        </authorList>
    </citation>
    <scope>NUCLEOTIDE SEQUENCE [LARGE SCALE GENOMIC DNA]</scope>
    <source>
        <strain evidence="3 4">Sanger_109</strain>
    </source>
</reference>
<dbReference type="InterPro" id="IPR003488">
    <property type="entry name" value="DprA"/>
</dbReference>
<dbReference type="Gene3D" id="3.40.50.450">
    <property type="match status" value="1"/>
</dbReference>
<dbReference type="SUPFAM" id="SSF102405">
    <property type="entry name" value="MCP/YpsA-like"/>
    <property type="match status" value="1"/>
</dbReference>
<evidence type="ECO:0000313" key="3">
    <source>
        <dbReference type="EMBL" id="MCU6761477.1"/>
    </source>
</evidence>
<dbReference type="NCBIfam" id="TIGR00732">
    <property type="entry name" value="dprA"/>
    <property type="match status" value="1"/>
</dbReference>
<dbReference type="Pfam" id="PF02481">
    <property type="entry name" value="DNA_processg_A"/>
    <property type="match status" value="1"/>
</dbReference>
<evidence type="ECO:0000259" key="2">
    <source>
        <dbReference type="Pfam" id="PF02481"/>
    </source>
</evidence>
<proteinExistence type="inferred from homology"/>
<comment type="caution">
    <text evidence="3">The sequence shown here is derived from an EMBL/GenBank/DDBJ whole genome shotgun (WGS) entry which is preliminary data.</text>
</comment>
<feature type="domain" description="Smf/DprA SLOG" evidence="2">
    <location>
        <begin position="76"/>
        <end position="283"/>
    </location>
</feature>
<keyword evidence="4" id="KW-1185">Reference proteome</keyword>
<evidence type="ECO:0000256" key="1">
    <source>
        <dbReference type="ARBA" id="ARBA00006525"/>
    </source>
</evidence>
<dbReference type="PANTHER" id="PTHR43022:SF1">
    <property type="entry name" value="PROTEIN SMF"/>
    <property type="match status" value="1"/>
</dbReference>
<sequence>MNYKYWFASVVELSGAKKCEIINSGYSPEEIYHMNEKELLMFCSFFEIEMDVFTNARTKEAYLYDDMELKNKNISFVTIRDAGYPEKLKRIQNPPYALFYKGKLPKNQVMAAIVGARKCSEYGRITAEKIGRALAENQVPVLSGLALGIDSAGHWGALKGGGKTFAVLGCGPDVCYPKSAGNLYQNILASDGGMISEYLPGMHPLPAFFPARNRIISGLADIVIVVEARKRSGSLITADFALEQGKEIFAVPGRCCDPESEGTNRLIYQGAGILYDLDLFLEDCNLKLEKSMNIQKHPQLGLEKEEQLLYSCLDLEPKFLDIIIEETGLSMVQVLNLLYRLQKKGLVRECYKNYFSRRSY</sequence>
<accession>A0ABT2TIM1</accession>
<dbReference type="EMBL" id="JAOQJQ010000001">
    <property type="protein sequence ID" value="MCU6761477.1"/>
    <property type="molecule type" value="Genomic_DNA"/>
</dbReference>
<evidence type="ECO:0000313" key="4">
    <source>
        <dbReference type="Proteomes" id="UP001652442"/>
    </source>
</evidence>
<gene>
    <name evidence="3" type="primary">dprA</name>
    <name evidence="3" type="ORF">OCV88_03865</name>
</gene>
<dbReference type="PANTHER" id="PTHR43022">
    <property type="entry name" value="PROTEIN SMF"/>
    <property type="match status" value="1"/>
</dbReference>